<proteinExistence type="predicted"/>
<name>A0A0C4YJW8_9BURK</name>
<keyword evidence="2" id="KW-0732">Signal</keyword>
<feature type="signal peptide" evidence="2">
    <location>
        <begin position="1"/>
        <end position="21"/>
    </location>
</feature>
<dbReference type="KEGG" id="cbw:RR42_s0638"/>
<dbReference type="InterPro" id="IPR014118">
    <property type="entry name" value="T4SS_TraV"/>
</dbReference>
<dbReference type="PROSITE" id="PS51257">
    <property type="entry name" value="PROKAR_LIPOPROTEIN"/>
    <property type="match status" value="1"/>
</dbReference>
<protein>
    <submittedName>
        <fullName evidence="3">Conjugative transfer protein TraV</fullName>
    </submittedName>
</protein>
<feature type="region of interest" description="Disordered" evidence="1">
    <location>
        <begin position="69"/>
        <end position="94"/>
    </location>
</feature>
<keyword evidence="4" id="KW-1185">Reference proteome</keyword>
<reference evidence="3 4" key="1">
    <citation type="journal article" date="2015" name="Genome Announc.">
        <title>Complete Genome Sequence of Cupriavidus basilensis 4G11, Isolated from the Oak Ridge Field Research Center Site.</title>
        <authorList>
            <person name="Ray J."/>
            <person name="Waters R.J."/>
            <person name="Skerker J.M."/>
            <person name="Kuehl J.V."/>
            <person name="Price M.N."/>
            <person name="Huang J."/>
            <person name="Chakraborty R."/>
            <person name="Arkin A.P."/>
            <person name="Deutschbauer A."/>
        </authorList>
    </citation>
    <scope>NUCLEOTIDE SEQUENCE [LARGE SCALE GENOMIC DNA]</scope>
    <source>
        <strain evidence="3">4G11</strain>
    </source>
</reference>
<dbReference type="AlphaFoldDB" id="A0A0C4YJW8"/>
<dbReference type="STRING" id="68895.RR42_s0638"/>
<gene>
    <name evidence="3" type="ORF">RR42_s0638</name>
</gene>
<dbReference type="EMBL" id="CP010537">
    <property type="protein sequence ID" value="AJG22229.1"/>
    <property type="molecule type" value="Genomic_DNA"/>
</dbReference>
<feature type="chain" id="PRO_5002173706" evidence="2">
    <location>
        <begin position="22"/>
        <end position="189"/>
    </location>
</feature>
<evidence type="ECO:0000313" key="3">
    <source>
        <dbReference type="EMBL" id="AJG22229.1"/>
    </source>
</evidence>
<dbReference type="RefSeq" id="WP_052494903.1">
    <property type="nucleotide sequence ID" value="NZ_CP010537.1"/>
</dbReference>
<feature type="region of interest" description="Disordered" evidence="1">
    <location>
        <begin position="153"/>
        <end position="189"/>
    </location>
</feature>
<organism evidence="3 4">
    <name type="scientific">Cupriavidus basilensis</name>
    <dbReference type="NCBI Taxonomy" id="68895"/>
    <lineage>
        <taxon>Bacteria</taxon>
        <taxon>Pseudomonadati</taxon>
        <taxon>Pseudomonadota</taxon>
        <taxon>Betaproteobacteria</taxon>
        <taxon>Burkholderiales</taxon>
        <taxon>Burkholderiaceae</taxon>
        <taxon>Cupriavidus</taxon>
    </lineage>
</organism>
<feature type="compositionally biased region" description="Polar residues" evidence="1">
    <location>
        <begin position="178"/>
        <end position="189"/>
    </location>
</feature>
<dbReference type="Proteomes" id="UP000031843">
    <property type="component" value="Chromosome secondary"/>
</dbReference>
<accession>A0A0C4YJW8</accession>
<evidence type="ECO:0000256" key="2">
    <source>
        <dbReference type="SAM" id="SignalP"/>
    </source>
</evidence>
<dbReference type="OrthoDB" id="5298305at2"/>
<sequence>MHRTLLALCAAAMLTAGCADMSGLNASSQFACAAPEGSSCLSVSGVYANLEAGNLPGAGVTAGMARDVGRQGEHPRLASPAGVAAPYSGPPVRSPERTLRVWVAPYEDDTGTLFDQKYFYVLVSRGQWLIEKNREHLLRNRFRMVYPLQAPNGSEQVEAQSPATGSMPFMPPAGQGDPTPQSPVSMIGK</sequence>
<feature type="compositionally biased region" description="Polar residues" evidence="1">
    <location>
        <begin position="153"/>
        <end position="164"/>
    </location>
</feature>
<dbReference type="Pfam" id="PF09676">
    <property type="entry name" value="TraV"/>
    <property type="match status" value="1"/>
</dbReference>
<evidence type="ECO:0000313" key="4">
    <source>
        <dbReference type="Proteomes" id="UP000031843"/>
    </source>
</evidence>
<evidence type="ECO:0000256" key="1">
    <source>
        <dbReference type="SAM" id="MobiDB-lite"/>
    </source>
</evidence>